<dbReference type="AlphaFoldDB" id="A0A392RKE8"/>
<organism evidence="2 3">
    <name type="scientific">Trifolium medium</name>
    <dbReference type="NCBI Taxonomy" id="97028"/>
    <lineage>
        <taxon>Eukaryota</taxon>
        <taxon>Viridiplantae</taxon>
        <taxon>Streptophyta</taxon>
        <taxon>Embryophyta</taxon>
        <taxon>Tracheophyta</taxon>
        <taxon>Spermatophyta</taxon>
        <taxon>Magnoliopsida</taxon>
        <taxon>eudicotyledons</taxon>
        <taxon>Gunneridae</taxon>
        <taxon>Pentapetalae</taxon>
        <taxon>rosids</taxon>
        <taxon>fabids</taxon>
        <taxon>Fabales</taxon>
        <taxon>Fabaceae</taxon>
        <taxon>Papilionoideae</taxon>
        <taxon>50 kb inversion clade</taxon>
        <taxon>NPAAA clade</taxon>
        <taxon>Hologalegina</taxon>
        <taxon>IRL clade</taxon>
        <taxon>Trifolieae</taxon>
        <taxon>Trifolium</taxon>
    </lineage>
</organism>
<accession>A0A392RKE8</accession>
<proteinExistence type="predicted"/>
<dbReference type="InterPro" id="IPR019557">
    <property type="entry name" value="AminoTfrase-like_pln_mobile"/>
</dbReference>
<dbReference type="GO" id="GO:0010073">
    <property type="term" value="P:meristem maintenance"/>
    <property type="evidence" value="ECO:0007669"/>
    <property type="project" value="InterPro"/>
</dbReference>
<dbReference type="PANTHER" id="PTHR46033">
    <property type="entry name" value="PROTEIN MAIN-LIKE 2"/>
    <property type="match status" value="1"/>
</dbReference>
<name>A0A392RKE8_9FABA</name>
<protein>
    <recommendedName>
        <fullName evidence="1">Aminotransferase-like plant mobile domain-containing protein</fullName>
    </recommendedName>
</protein>
<evidence type="ECO:0000313" key="2">
    <source>
        <dbReference type="EMBL" id="MCI36514.1"/>
    </source>
</evidence>
<feature type="domain" description="Aminotransferase-like plant mobile" evidence="1">
    <location>
        <begin position="7"/>
        <end position="114"/>
    </location>
</feature>
<dbReference type="Pfam" id="PF10536">
    <property type="entry name" value="PMD"/>
    <property type="match status" value="1"/>
</dbReference>
<dbReference type="Proteomes" id="UP000265520">
    <property type="component" value="Unassembled WGS sequence"/>
</dbReference>
<dbReference type="PANTHER" id="PTHR46033:SF1">
    <property type="entry name" value="PROTEIN MAIN-LIKE 2"/>
    <property type="match status" value="1"/>
</dbReference>
<reference evidence="2 3" key="1">
    <citation type="journal article" date="2018" name="Front. Plant Sci.">
        <title>Red Clover (Trifolium pratense) and Zigzag Clover (T. medium) - A Picture of Genomic Similarities and Differences.</title>
        <authorList>
            <person name="Dluhosova J."/>
            <person name="Istvanek J."/>
            <person name="Nedelnik J."/>
            <person name="Repkova J."/>
        </authorList>
    </citation>
    <scope>NUCLEOTIDE SEQUENCE [LARGE SCALE GENOMIC DNA]</scope>
    <source>
        <strain evidence="3">cv. 10/8</strain>
        <tissue evidence="2">Leaf</tissue>
    </source>
</reference>
<dbReference type="InterPro" id="IPR044824">
    <property type="entry name" value="MAIN-like"/>
</dbReference>
<evidence type="ECO:0000259" key="1">
    <source>
        <dbReference type="Pfam" id="PF10536"/>
    </source>
</evidence>
<dbReference type="EMBL" id="LXQA010234463">
    <property type="protein sequence ID" value="MCI36514.1"/>
    <property type="molecule type" value="Genomic_DNA"/>
</dbReference>
<keyword evidence="3" id="KW-1185">Reference proteome</keyword>
<sequence>MLIAAIHFFEKSTNTFQFKCGMMTLTLLDVAAITGLRPTGGAYDPANASKNIALVINKEAYLKYVAEQQGREGDEVTDVEHVAFLPFWLSHFVFCSKSLQVVKIFIPMAVQIHEG</sequence>
<evidence type="ECO:0000313" key="3">
    <source>
        <dbReference type="Proteomes" id="UP000265520"/>
    </source>
</evidence>
<feature type="non-terminal residue" evidence="2">
    <location>
        <position position="115"/>
    </location>
</feature>
<comment type="caution">
    <text evidence="2">The sequence shown here is derived from an EMBL/GenBank/DDBJ whole genome shotgun (WGS) entry which is preliminary data.</text>
</comment>